<reference evidence="1" key="1">
    <citation type="submission" date="2021-07" db="EMBL/GenBank/DDBJ databases">
        <title>Neiella marina sp. nov., isolated from the intestinal content of sea cucumber Apostichopus japonicus.</title>
        <authorList>
            <person name="Bai X."/>
        </authorList>
    </citation>
    <scope>NUCLEOTIDE SEQUENCE</scope>
    <source>
        <strain evidence="1">126</strain>
    </source>
</reference>
<gene>
    <name evidence="1" type="ORF">K0504_10375</name>
</gene>
<evidence type="ECO:0000313" key="2">
    <source>
        <dbReference type="Proteomes" id="UP001166251"/>
    </source>
</evidence>
<accession>A0ABS7EGH1</accession>
<dbReference type="InterPro" id="IPR059220">
    <property type="entry name" value="AbiEi"/>
</dbReference>
<sequence length="176" mass="19358">MKTRRERLLSAMSEAEKAGGGIHTTRELAFMIGERHTPAFTKFLAECVKSGILRRVSSGLFESTLTPPSADKAISQVINKLRSGVINYISLESELSHTGHISQIPMGHVTVMTKGRSGTFETPYGTIEFIHTKKPLSSIGPHLYFDPGMSMYRADTTLAIADLKACNRNTQMLESI</sequence>
<dbReference type="Proteomes" id="UP001166251">
    <property type="component" value="Unassembled WGS sequence"/>
</dbReference>
<evidence type="ECO:0000313" key="1">
    <source>
        <dbReference type="EMBL" id="MBW8191442.1"/>
    </source>
</evidence>
<dbReference type="RefSeq" id="WP_220104124.1">
    <property type="nucleotide sequence ID" value="NZ_JAHZSS010000011.1"/>
</dbReference>
<dbReference type="NCBIfam" id="NF047376">
    <property type="entry name" value="TAA_AbiEi"/>
    <property type="match status" value="1"/>
</dbReference>
<proteinExistence type="predicted"/>
<protein>
    <submittedName>
        <fullName evidence="1">Uncharacterized protein</fullName>
    </submittedName>
</protein>
<comment type="caution">
    <text evidence="1">The sequence shown here is derived from an EMBL/GenBank/DDBJ whole genome shotgun (WGS) entry which is preliminary data.</text>
</comment>
<keyword evidence="2" id="KW-1185">Reference proteome</keyword>
<name>A0ABS7EGH1_9GAMM</name>
<organism evidence="1 2">
    <name type="scientific">Neiella holothuriorum</name>
    <dbReference type="NCBI Taxonomy" id="2870530"/>
    <lineage>
        <taxon>Bacteria</taxon>
        <taxon>Pseudomonadati</taxon>
        <taxon>Pseudomonadota</taxon>
        <taxon>Gammaproteobacteria</taxon>
        <taxon>Alteromonadales</taxon>
        <taxon>Echinimonadaceae</taxon>
        <taxon>Neiella</taxon>
    </lineage>
</organism>
<dbReference type="EMBL" id="JAHZSS010000011">
    <property type="protein sequence ID" value="MBW8191442.1"/>
    <property type="molecule type" value="Genomic_DNA"/>
</dbReference>